<evidence type="ECO:0000256" key="1">
    <source>
        <dbReference type="ARBA" id="ARBA00010118"/>
    </source>
</evidence>
<comment type="caution">
    <text evidence="5">The sequence shown here is derived from an EMBL/GenBank/DDBJ whole genome shotgun (WGS) entry which is preliminary data.</text>
</comment>
<proteinExistence type="inferred from homology"/>
<name>K0RN99_THAOC</name>
<feature type="domain" description="Glycosyl transferase CAP10" evidence="4">
    <location>
        <begin position="376"/>
        <end position="575"/>
    </location>
</feature>
<keyword evidence="6" id="KW-1185">Reference proteome</keyword>
<protein>
    <recommendedName>
        <fullName evidence="4">Glycosyl transferase CAP10 domain-containing protein</fullName>
    </recommendedName>
</protein>
<dbReference type="EMBL" id="AGNL01046134">
    <property type="protein sequence ID" value="EJK48217.1"/>
    <property type="molecule type" value="Genomic_DNA"/>
</dbReference>
<organism evidence="5 6">
    <name type="scientific">Thalassiosira oceanica</name>
    <name type="common">Marine diatom</name>
    <dbReference type="NCBI Taxonomy" id="159749"/>
    <lineage>
        <taxon>Eukaryota</taxon>
        <taxon>Sar</taxon>
        <taxon>Stramenopiles</taxon>
        <taxon>Ochrophyta</taxon>
        <taxon>Bacillariophyta</taxon>
        <taxon>Coscinodiscophyceae</taxon>
        <taxon>Thalassiosirophycidae</taxon>
        <taxon>Thalassiosirales</taxon>
        <taxon>Thalassiosiraceae</taxon>
        <taxon>Thalassiosira</taxon>
    </lineage>
</organism>
<dbReference type="eggNOG" id="KOG2458">
    <property type="taxonomic scope" value="Eukaryota"/>
</dbReference>
<dbReference type="InterPro" id="IPR051091">
    <property type="entry name" value="O-Glucosyltr/Glycosyltrsf_90"/>
</dbReference>
<evidence type="ECO:0000256" key="3">
    <source>
        <dbReference type="SAM" id="SignalP"/>
    </source>
</evidence>
<feature type="chain" id="PRO_5003839330" description="Glycosyl transferase CAP10 domain-containing protein" evidence="3">
    <location>
        <begin position="21"/>
        <end position="649"/>
    </location>
</feature>
<dbReference type="PANTHER" id="PTHR12203">
    <property type="entry name" value="KDEL LYS-ASP-GLU-LEU CONTAINING - RELATED"/>
    <property type="match status" value="1"/>
</dbReference>
<sequence>MTMKHRLRRVLAVFLAATLALVLNELITPGLDEDAVAVNGPAAGRRGLLGQGTDASSLQATSQLMGMIRTRPQNTKVDREAIRAKRKRMRTRNKIDDTRLQTKTAVPGGQQSEVFQAALKRRMDADFEMGGNYAGTNDSKNVVGGYDVDSALLAARAFHDQLLFFVYNSSTDDFVVLHNQPQCTKGCKRAYMVAPILARALRINFPKRFRGSESEDFLFLFSVGDMPRLRRPCLSEDSNYCKSEKWSPILQFGSKLSDSEITPTVIAMPQSPRPNLPCFDEFQMTGQVCSDLLPRRDRVNRQVGMDPNRTGAHFQQGLVFGDEMGLAGGSDEYWDKLIPQVVWRGTDFLFLHTLYPEMRAPTVASDVLPITQSVDGWDDLEDASKTRTLLAGLWEKRAEYTPRWLAVLLTSMAELDARESTKAGTLTMPWANMKFSASNADGVKKPAVGDPALVEFGRFGVSAIGDSMNMVEQASYKYLIDLGGGGGTTWTGTIEKLALPGLLFHHVTPTRDWIHDHLVPWEHYVPVRIDLSDLRKKFEWAESHPKEARRIAEAGTAFARQVGTAEGFKGLYREHIIGPLGSMIQAYRKPRPAYGNKRVMEIVRKSPRGENFGVVARCSGWMSEDACRFKKSASVPAGAIDIVAERRSI</sequence>
<dbReference type="Pfam" id="PF05686">
    <property type="entry name" value="Glyco_transf_90"/>
    <property type="match status" value="1"/>
</dbReference>
<accession>K0RN99</accession>
<dbReference type="SMART" id="SM00672">
    <property type="entry name" value="CAP10"/>
    <property type="match status" value="1"/>
</dbReference>
<reference evidence="5 6" key="1">
    <citation type="journal article" date="2012" name="Genome Biol.">
        <title>Genome and low-iron response of an oceanic diatom adapted to chronic iron limitation.</title>
        <authorList>
            <person name="Lommer M."/>
            <person name="Specht M."/>
            <person name="Roy A.S."/>
            <person name="Kraemer L."/>
            <person name="Andreson R."/>
            <person name="Gutowska M.A."/>
            <person name="Wolf J."/>
            <person name="Bergner S.V."/>
            <person name="Schilhabel M.B."/>
            <person name="Klostermeier U.C."/>
            <person name="Beiko R.G."/>
            <person name="Rosenstiel P."/>
            <person name="Hippler M."/>
            <person name="Laroche J."/>
        </authorList>
    </citation>
    <scope>NUCLEOTIDE SEQUENCE [LARGE SCALE GENOMIC DNA]</scope>
    <source>
        <strain evidence="5 6">CCMP1005</strain>
    </source>
</reference>
<feature type="signal peptide" evidence="3">
    <location>
        <begin position="1"/>
        <end position="20"/>
    </location>
</feature>
<dbReference type="InterPro" id="IPR006598">
    <property type="entry name" value="CAP10"/>
</dbReference>
<dbReference type="OrthoDB" id="535029at2759"/>
<comment type="similarity">
    <text evidence="1">Belongs to the glycosyltransferase 90 family.</text>
</comment>
<gene>
    <name evidence="5" type="ORF">THAOC_33008</name>
</gene>
<evidence type="ECO:0000256" key="2">
    <source>
        <dbReference type="ARBA" id="ARBA00022679"/>
    </source>
</evidence>
<keyword evidence="3" id="KW-0732">Signal</keyword>
<dbReference type="AlphaFoldDB" id="K0RN99"/>
<evidence type="ECO:0000259" key="4">
    <source>
        <dbReference type="SMART" id="SM00672"/>
    </source>
</evidence>
<keyword evidence="2" id="KW-0808">Transferase</keyword>
<evidence type="ECO:0000313" key="6">
    <source>
        <dbReference type="Proteomes" id="UP000266841"/>
    </source>
</evidence>
<evidence type="ECO:0000313" key="5">
    <source>
        <dbReference type="EMBL" id="EJK48217.1"/>
    </source>
</evidence>
<dbReference type="PANTHER" id="PTHR12203:SF35">
    <property type="entry name" value="PROTEIN O-GLUCOSYLTRANSFERASE 1"/>
    <property type="match status" value="1"/>
</dbReference>
<dbReference type="Proteomes" id="UP000266841">
    <property type="component" value="Unassembled WGS sequence"/>
</dbReference>
<dbReference type="GO" id="GO:0016740">
    <property type="term" value="F:transferase activity"/>
    <property type="evidence" value="ECO:0007669"/>
    <property type="project" value="UniProtKB-KW"/>
</dbReference>